<evidence type="ECO:0000313" key="3">
    <source>
        <dbReference type="EMBL" id="GIL29372.1"/>
    </source>
</evidence>
<dbReference type="InterPro" id="IPR009061">
    <property type="entry name" value="DNA-bd_dom_put_sf"/>
</dbReference>
<dbReference type="PANTHER" id="PTHR30204">
    <property type="entry name" value="REDOX-CYCLING DRUG-SENSING TRANSCRIPTIONAL ACTIVATOR SOXR"/>
    <property type="match status" value="1"/>
</dbReference>
<dbReference type="RefSeq" id="WP_207127046.1">
    <property type="nucleotide sequence ID" value="NZ_BOPO01000090.1"/>
</dbReference>
<dbReference type="SUPFAM" id="SSF46955">
    <property type="entry name" value="Putative DNA-binding domain"/>
    <property type="match status" value="1"/>
</dbReference>
<organism evidence="3 4">
    <name type="scientific">Actinocatenispora comari</name>
    <dbReference type="NCBI Taxonomy" id="2807577"/>
    <lineage>
        <taxon>Bacteria</taxon>
        <taxon>Bacillati</taxon>
        <taxon>Actinomycetota</taxon>
        <taxon>Actinomycetes</taxon>
        <taxon>Micromonosporales</taxon>
        <taxon>Micromonosporaceae</taxon>
        <taxon>Actinocatenispora</taxon>
    </lineage>
</organism>
<dbReference type="AlphaFoldDB" id="A0A8J4AHK1"/>
<gene>
    <name evidence="3" type="ORF">NUM_46260</name>
</gene>
<evidence type="ECO:0000313" key="4">
    <source>
        <dbReference type="Proteomes" id="UP000614996"/>
    </source>
</evidence>
<protein>
    <submittedName>
        <fullName evidence="3">MerR family transcriptional regulator</fullName>
    </submittedName>
</protein>
<keyword evidence="1" id="KW-0238">DNA-binding</keyword>
<dbReference type="SMART" id="SM00422">
    <property type="entry name" value="HTH_MERR"/>
    <property type="match status" value="1"/>
</dbReference>
<dbReference type="PROSITE" id="PS50937">
    <property type="entry name" value="HTH_MERR_2"/>
    <property type="match status" value="1"/>
</dbReference>
<dbReference type="Pfam" id="PF13411">
    <property type="entry name" value="MerR_1"/>
    <property type="match status" value="1"/>
</dbReference>
<dbReference type="GO" id="GO:0003677">
    <property type="term" value="F:DNA binding"/>
    <property type="evidence" value="ECO:0007669"/>
    <property type="project" value="UniProtKB-KW"/>
</dbReference>
<keyword evidence="4" id="KW-1185">Reference proteome</keyword>
<evidence type="ECO:0000259" key="2">
    <source>
        <dbReference type="PROSITE" id="PS50937"/>
    </source>
</evidence>
<dbReference type="PRINTS" id="PR00040">
    <property type="entry name" value="HTHMERR"/>
</dbReference>
<dbReference type="Gene3D" id="1.10.1660.10">
    <property type="match status" value="1"/>
</dbReference>
<sequence length="306" mass="32106">MTSGAHLAIGDLARLSGLSVKTVRFYSDLGLVPPAGRTAAGQRRYDAAAVARLRLVRTLRTLGLDLGTVGAILRGEASLTDVAAVRVEAVTEQLRALRWQRAVLAAVAAHGIDPKETDLMSILSDDDRAALIGDFLDTVFAGLDLDGVPRSLTPELPDDPDAAQAAAWLELTELLGDDGFRAVLRRTAEQFEADRVAQDAVAGSRIPRPDAVALALDEARSALAAGVAPDSPAAAAAVAALTERYAATLGRPADGAVRTRLAARLETAADPRRQRHLELLSVVNGWPALPVETDPIAWSRAALAAS</sequence>
<dbReference type="GO" id="GO:0003700">
    <property type="term" value="F:DNA-binding transcription factor activity"/>
    <property type="evidence" value="ECO:0007669"/>
    <property type="project" value="InterPro"/>
</dbReference>
<dbReference type="PANTHER" id="PTHR30204:SF93">
    <property type="entry name" value="HTH MERR-TYPE DOMAIN-CONTAINING PROTEIN"/>
    <property type="match status" value="1"/>
</dbReference>
<dbReference type="InterPro" id="IPR047057">
    <property type="entry name" value="MerR_fam"/>
</dbReference>
<feature type="domain" description="HTH merR-type" evidence="2">
    <location>
        <begin position="6"/>
        <end position="75"/>
    </location>
</feature>
<dbReference type="EMBL" id="BOPO01000090">
    <property type="protein sequence ID" value="GIL29372.1"/>
    <property type="molecule type" value="Genomic_DNA"/>
</dbReference>
<reference evidence="4" key="1">
    <citation type="journal article" date="2021" name="Int. J. Syst. Evol. Microbiol.">
        <title>Actinocatenispora comari sp. nov., an endophytic actinomycete isolated from aerial parts of Comarum salesowianum.</title>
        <authorList>
            <person name="Oyunbileg N."/>
            <person name="Iizaka Y."/>
            <person name="Hamada M."/>
            <person name="Davaapurev B.O."/>
            <person name="Fukumoto A."/>
            <person name="Tsetseg B."/>
            <person name="Kato F."/>
            <person name="Tamura T."/>
            <person name="Batkhuu J."/>
            <person name="Anzai Y."/>
        </authorList>
    </citation>
    <scope>NUCLEOTIDE SEQUENCE [LARGE SCALE GENOMIC DNA]</scope>
    <source>
        <strain evidence="4">NUM-2625</strain>
    </source>
</reference>
<dbReference type="Proteomes" id="UP000614996">
    <property type="component" value="Unassembled WGS sequence"/>
</dbReference>
<accession>A0A8J4AHK1</accession>
<comment type="caution">
    <text evidence="3">The sequence shown here is derived from an EMBL/GenBank/DDBJ whole genome shotgun (WGS) entry which is preliminary data.</text>
</comment>
<name>A0A8J4AHK1_9ACTN</name>
<proteinExistence type="predicted"/>
<dbReference type="InterPro" id="IPR000551">
    <property type="entry name" value="MerR-type_HTH_dom"/>
</dbReference>
<evidence type="ECO:0000256" key="1">
    <source>
        <dbReference type="ARBA" id="ARBA00023125"/>
    </source>
</evidence>